<name>A0A9P0QKV3_9ASCO</name>
<feature type="compositionally biased region" description="Polar residues" evidence="3">
    <location>
        <begin position="101"/>
        <end position="122"/>
    </location>
</feature>
<feature type="compositionally biased region" description="Basic and acidic residues" evidence="3">
    <location>
        <begin position="22"/>
        <end position="47"/>
    </location>
</feature>
<protein>
    <submittedName>
        <fullName evidence="4">Protein Spt2p</fullName>
    </submittedName>
</protein>
<reference evidence="4" key="1">
    <citation type="submission" date="2022-03" db="EMBL/GenBank/DDBJ databases">
        <authorList>
            <person name="Legras J.-L."/>
            <person name="Devillers H."/>
            <person name="Grondin C."/>
        </authorList>
    </citation>
    <scope>NUCLEOTIDE SEQUENCE</scope>
    <source>
        <strain evidence="4">CLIB 1423</strain>
    </source>
</reference>
<feature type="compositionally biased region" description="Basic and acidic residues" evidence="3">
    <location>
        <begin position="61"/>
        <end position="72"/>
    </location>
</feature>
<evidence type="ECO:0000313" key="4">
    <source>
        <dbReference type="EMBL" id="CAH2350494.1"/>
    </source>
</evidence>
<organism evidence="4 5">
    <name type="scientific">[Candida] railenensis</name>
    <dbReference type="NCBI Taxonomy" id="45579"/>
    <lineage>
        <taxon>Eukaryota</taxon>
        <taxon>Fungi</taxon>
        <taxon>Dikarya</taxon>
        <taxon>Ascomycota</taxon>
        <taxon>Saccharomycotina</taxon>
        <taxon>Pichiomycetes</taxon>
        <taxon>Debaryomycetaceae</taxon>
        <taxon>Kurtzmaniella</taxon>
    </lineage>
</organism>
<feature type="region of interest" description="Disordered" evidence="3">
    <location>
        <begin position="297"/>
        <end position="353"/>
    </location>
</feature>
<evidence type="ECO:0000256" key="3">
    <source>
        <dbReference type="SAM" id="MobiDB-lite"/>
    </source>
</evidence>
<dbReference type="EMBL" id="CAKXYY010000001">
    <property type="protein sequence ID" value="CAH2350494.1"/>
    <property type="molecule type" value="Genomic_DNA"/>
</dbReference>
<comment type="similarity">
    <text evidence="1">Belongs to the SPT2 family.</text>
</comment>
<gene>
    <name evidence="4" type="ORF">CLIB1423_01S11386</name>
</gene>
<dbReference type="SMART" id="SM00784">
    <property type="entry name" value="SPT2"/>
    <property type="match status" value="1"/>
</dbReference>
<comment type="caution">
    <text evidence="4">The sequence shown here is derived from an EMBL/GenBank/DDBJ whole genome shotgun (WGS) entry which is preliminary data.</text>
</comment>
<accession>A0A9P0QKV3</accession>
<feature type="compositionally biased region" description="Polar residues" evidence="3">
    <location>
        <begin position="1"/>
        <end position="12"/>
    </location>
</feature>
<evidence type="ECO:0000256" key="2">
    <source>
        <dbReference type="ARBA" id="ARBA00023054"/>
    </source>
</evidence>
<feature type="compositionally biased region" description="Basic residues" evidence="3">
    <location>
        <begin position="343"/>
        <end position="353"/>
    </location>
</feature>
<dbReference type="OrthoDB" id="4035998at2759"/>
<dbReference type="Pfam" id="PF08243">
    <property type="entry name" value="SPT2"/>
    <property type="match status" value="1"/>
</dbReference>
<keyword evidence="2" id="KW-0175">Coiled coil</keyword>
<feature type="region of interest" description="Disordered" evidence="3">
    <location>
        <begin position="61"/>
        <end position="283"/>
    </location>
</feature>
<dbReference type="Proteomes" id="UP000837801">
    <property type="component" value="Unassembled WGS sequence"/>
</dbReference>
<feature type="compositionally biased region" description="Low complexity" evidence="3">
    <location>
        <begin position="188"/>
        <end position="198"/>
    </location>
</feature>
<evidence type="ECO:0000313" key="5">
    <source>
        <dbReference type="Proteomes" id="UP000837801"/>
    </source>
</evidence>
<evidence type="ECO:0000256" key="1">
    <source>
        <dbReference type="ARBA" id="ARBA00006461"/>
    </source>
</evidence>
<feature type="compositionally biased region" description="Basic and acidic residues" evidence="3">
    <location>
        <begin position="320"/>
        <end position="342"/>
    </location>
</feature>
<feature type="compositionally biased region" description="Acidic residues" evidence="3">
    <location>
        <begin position="253"/>
        <end position="273"/>
    </location>
</feature>
<dbReference type="AlphaFoldDB" id="A0A9P0QKV3"/>
<feature type="region of interest" description="Disordered" evidence="3">
    <location>
        <begin position="1"/>
        <end position="48"/>
    </location>
</feature>
<proteinExistence type="inferred from homology"/>
<dbReference type="InterPro" id="IPR013256">
    <property type="entry name" value="Chromatin_SPT2"/>
</dbReference>
<sequence>MSLSNILQQVQRKGQVPVRNNVEQKKQSVEHPAKASRPERPAERVRVVDPVVAKLKAARKLEMEKKEQERKAKLGTIGANNSSKKLKSTIPIRSSAKKVQHQQNAQQSTTGSGRSKQSQDSVRNLHEPAAPRRPPAKKMKFNELMKKASQIDNSKLSINIKHRTSSPEMKENRVGKPPPAKRFNSDLSSGSRGPPVSRGSHDISPKEQNIRLKEQVIRSNPLPMRKPSSALEQKLNRKKAAAGSASASRYRDEYEDDSDNDSFIASDDEEEEDASRGHADYDRDEIWAIFNRGKKRSHFENNGYDSADDMEATGAEILEEEMRSKRRAELEDKREWEEEQRRAAAKRAKKSGR</sequence>
<feature type="compositionally biased region" description="Basic and acidic residues" evidence="3">
    <location>
        <begin position="199"/>
        <end position="216"/>
    </location>
</feature>
<feature type="compositionally biased region" description="Basic and acidic residues" evidence="3">
    <location>
        <begin position="274"/>
        <end position="283"/>
    </location>
</feature>
<keyword evidence="5" id="KW-1185">Reference proteome</keyword>